<evidence type="ECO:0000256" key="6">
    <source>
        <dbReference type="ARBA" id="ARBA00023136"/>
    </source>
</evidence>
<dbReference type="EMBL" id="CP031264">
    <property type="protein sequence ID" value="AXI80947.1"/>
    <property type="molecule type" value="Genomic_DNA"/>
</dbReference>
<evidence type="ECO:0000313" key="10">
    <source>
        <dbReference type="Proteomes" id="UP000249340"/>
    </source>
</evidence>
<keyword evidence="3" id="KW-1003">Cell membrane</keyword>
<evidence type="ECO:0000256" key="7">
    <source>
        <dbReference type="SAM" id="Phobius"/>
    </source>
</evidence>
<dbReference type="PANTHER" id="PTHR23517:SF2">
    <property type="entry name" value="MULTIDRUG RESISTANCE PROTEIN MDTH"/>
    <property type="match status" value="1"/>
</dbReference>
<dbReference type="AlphaFoldDB" id="A0A345T4P2"/>
<evidence type="ECO:0000256" key="1">
    <source>
        <dbReference type="ARBA" id="ARBA00004651"/>
    </source>
</evidence>
<dbReference type="Pfam" id="PF07690">
    <property type="entry name" value="MFS_1"/>
    <property type="match status" value="1"/>
</dbReference>
<gene>
    <name evidence="9" type="ORF">C7M71_029765</name>
</gene>
<keyword evidence="5 7" id="KW-1133">Transmembrane helix</keyword>
<organism evidence="9 10">
    <name type="scientific">Peterkaempfera bronchialis</name>
    <dbReference type="NCBI Taxonomy" id="2126346"/>
    <lineage>
        <taxon>Bacteria</taxon>
        <taxon>Bacillati</taxon>
        <taxon>Actinomycetota</taxon>
        <taxon>Actinomycetes</taxon>
        <taxon>Kitasatosporales</taxon>
        <taxon>Streptomycetaceae</taxon>
        <taxon>Peterkaempfera</taxon>
    </lineage>
</organism>
<feature type="transmembrane region" description="Helical" evidence="7">
    <location>
        <begin position="76"/>
        <end position="95"/>
    </location>
</feature>
<feature type="transmembrane region" description="Helical" evidence="7">
    <location>
        <begin position="223"/>
        <end position="242"/>
    </location>
</feature>
<dbReference type="RefSeq" id="WP_111495000.1">
    <property type="nucleotide sequence ID" value="NZ_CP031264.1"/>
</dbReference>
<proteinExistence type="predicted"/>
<feature type="transmembrane region" description="Helical" evidence="7">
    <location>
        <begin position="318"/>
        <end position="338"/>
    </location>
</feature>
<feature type="transmembrane region" description="Helical" evidence="7">
    <location>
        <begin position="387"/>
        <end position="406"/>
    </location>
</feature>
<dbReference type="GO" id="GO:0022857">
    <property type="term" value="F:transmembrane transporter activity"/>
    <property type="evidence" value="ECO:0007669"/>
    <property type="project" value="InterPro"/>
</dbReference>
<dbReference type="KEGG" id="stri:C7M71_029765"/>
<feature type="transmembrane region" description="Helical" evidence="7">
    <location>
        <begin position="291"/>
        <end position="312"/>
    </location>
</feature>
<name>A0A345T4P2_9ACTN</name>
<keyword evidence="6 7" id="KW-0472">Membrane</keyword>
<comment type="subcellular location">
    <subcellularLocation>
        <location evidence="1">Cell membrane</location>
        <topology evidence="1">Multi-pass membrane protein</topology>
    </subcellularLocation>
</comment>
<protein>
    <submittedName>
        <fullName evidence="9">MFS transporter</fullName>
    </submittedName>
</protein>
<feature type="transmembrane region" description="Helical" evidence="7">
    <location>
        <begin position="12"/>
        <end position="32"/>
    </location>
</feature>
<evidence type="ECO:0000256" key="3">
    <source>
        <dbReference type="ARBA" id="ARBA00022475"/>
    </source>
</evidence>
<feature type="domain" description="Major facilitator superfamily (MFS) profile" evidence="8">
    <location>
        <begin position="9"/>
        <end position="411"/>
    </location>
</feature>
<dbReference type="GO" id="GO:0005886">
    <property type="term" value="C:plasma membrane"/>
    <property type="evidence" value="ECO:0007669"/>
    <property type="project" value="UniProtKB-SubCell"/>
</dbReference>
<dbReference type="InterPro" id="IPR011701">
    <property type="entry name" value="MFS"/>
</dbReference>
<accession>A0A345T4P2</accession>
<evidence type="ECO:0000259" key="8">
    <source>
        <dbReference type="PROSITE" id="PS50850"/>
    </source>
</evidence>
<sequence length="443" mass="44504">MRGGASAGALRRVQIGNALSSFGAGFTIPYMFVYVAQVRGLGSMTAWLVFTVYALAALVVLPFTGPGLDRYGPRPVLTVGALLAAVGALVFGHAATSGTVVAAAFLFGAGATIVQPALATMVVRCTGPARRAHAFAVQFTVANLGLGVGALIGGQIVDVSRPSSLTLLFTIEALMFLALAAVTGTVRGPAVSAGAAVSGAAVSGAAPAERGRSDLRTLLRDRAMVRLCALAALIFFACYGQFESGVSAYATGTVGISPSTLGLGLGANTLAIVLLQMVVVRFTARRRRTTAIVATGAVWLAAWAAAALAGLLHGTTAVAVGGMMTTYVLFGVGEALLAPTLGPMVADLAPAHLLGSYNAAFALVKQIAIALGPAAGVLLVGAGLSPLYLLAMGATTILLVVLALRLRPALTPLQDNAPGAVRPSLGVAGTVARPQRAAELHAA</sequence>
<dbReference type="InterPro" id="IPR020846">
    <property type="entry name" value="MFS_dom"/>
</dbReference>
<evidence type="ECO:0000256" key="5">
    <source>
        <dbReference type="ARBA" id="ARBA00022989"/>
    </source>
</evidence>
<dbReference type="PROSITE" id="PS50850">
    <property type="entry name" value="MFS"/>
    <property type="match status" value="1"/>
</dbReference>
<dbReference type="SUPFAM" id="SSF103473">
    <property type="entry name" value="MFS general substrate transporter"/>
    <property type="match status" value="1"/>
</dbReference>
<dbReference type="InterPro" id="IPR036259">
    <property type="entry name" value="MFS_trans_sf"/>
</dbReference>
<keyword evidence="10" id="KW-1185">Reference proteome</keyword>
<feature type="transmembrane region" description="Helical" evidence="7">
    <location>
        <begin position="135"/>
        <end position="157"/>
    </location>
</feature>
<dbReference type="Proteomes" id="UP000249340">
    <property type="component" value="Chromosome"/>
</dbReference>
<evidence type="ECO:0000256" key="4">
    <source>
        <dbReference type="ARBA" id="ARBA00022692"/>
    </source>
</evidence>
<dbReference type="InterPro" id="IPR050171">
    <property type="entry name" value="MFS_Transporters"/>
</dbReference>
<feature type="transmembrane region" description="Helical" evidence="7">
    <location>
        <begin position="101"/>
        <end position="123"/>
    </location>
</feature>
<feature type="transmembrane region" description="Helical" evidence="7">
    <location>
        <begin position="163"/>
        <end position="182"/>
    </location>
</feature>
<evidence type="ECO:0000256" key="2">
    <source>
        <dbReference type="ARBA" id="ARBA00022448"/>
    </source>
</evidence>
<keyword evidence="2" id="KW-0813">Transport</keyword>
<evidence type="ECO:0000313" key="9">
    <source>
        <dbReference type="EMBL" id="AXI80947.1"/>
    </source>
</evidence>
<dbReference type="PANTHER" id="PTHR23517">
    <property type="entry name" value="RESISTANCE PROTEIN MDTM, PUTATIVE-RELATED-RELATED"/>
    <property type="match status" value="1"/>
</dbReference>
<dbReference type="Gene3D" id="1.20.1250.20">
    <property type="entry name" value="MFS general substrate transporter like domains"/>
    <property type="match status" value="1"/>
</dbReference>
<reference evidence="10" key="1">
    <citation type="submission" date="2018-07" db="EMBL/GenBank/DDBJ databases">
        <title>Streptacidiphilus bronchialis DSM 106435 chromosome.</title>
        <authorList>
            <person name="Batra D."/>
            <person name="Gulvik C.A."/>
        </authorList>
    </citation>
    <scope>NUCLEOTIDE SEQUENCE [LARGE SCALE GENOMIC DNA]</scope>
    <source>
        <strain evidence="10">DSM 106435</strain>
    </source>
</reference>
<dbReference type="PRINTS" id="PR01036">
    <property type="entry name" value="TCRTETB"/>
</dbReference>
<feature type="transmembrane region" description="Helical" evidence="7">
    <location>
        <begin position="44"/>
        <end position="64"/>
    </location>
</feature>
<feature type="transmembrane region" description="Helical" evidence="7">
    <location>
        <begin position="262"/>
        <end position="284"/>
    </location>
</feature>
<feature type="transmembrane region" description="Helical" evidence="7">
    <location>
        <begin position="359"/>
        <end position="381"/>
    </location>
</feature>
<dbReference type="OrthoDB" id="4855277at2"/>
<keyword evidence="4 7" id="KW-0812">Transmembrane</keyword>